<gene>
    <name evidence="2" type="ORF">DSM107014_08580</name>
</gene>
<comment type="caution">
    <text evidence="2">The sequence shown here is derived from an EMBL/GenBank/DDBJ whole genome shotgun (WGS) entry which is preliminary data.</text>
</comment>
<feature type="domain" description="Reverse transcriptase" evidence="1">
    <location>
        <begin position="1"/>
        <end position="95"/>
    </location>
</feature>
<dbReference type="CDD" id="cd00085">
    <property type="entry name" value="HNHc"/>
    <property type="match status" value="1"/>
</dbReference>
<evidence type="ECO:0000313" key="3">
    <source>
        <dbReference type="Proteomes" id="UP000767446"/>
    </source>
</evidence>
<dbReference type="InterPro" id="IPR000477">
    <property type="entry name" value="RT_dom"/>
</dbReference>
<dbReference type="Gene3D" id="1.10.30.50">
    <property type="match status" value="1"/>
</dbReference>
<dbReference type="SUPFAM" id="SSF56672">
    <property type="entry name" value="DNA/RNA polymerases"/>
    <property type="match status" value="1"/>
</dbReference>
<proteinExistence type="predicted"/>
<dbReference type="Proteomes" id="UP000767446">
    <property type="component" value="Unassembled WGS sequence"/>
</dbReference>
<dbReference type="InterPro" id="IPR051083">
    <property type="entry name" value="GrpII_Intron_Splice-Mob/Def"/>
</dbReference>
<dbReference type="GO" id="GO:0004519">
    <property type="term" value="F:endonuclease activity"/>
    <property type="evidence" value="ECO:0007669"/>
    <property type="project" value="UniProtKB-KW"/>
</dbReference>
<dbReference type="InterPro" id="IPR043502">
    <property type="entry name" value="DNA/RNA_pol_sf"/>
</dbReference>
<evidence type="ECO:0000259" key="1">
    <source>
        <dbReference type="PROSITE" id="PS50878"/>
    </source>
</evidence>
<dbReference type="InterPro" id="IPR002711">
    <property type="entry name" value="HNH"/>
</dbReference>
<dbReference type="AlphaFoldDB" id="A0A941GQD9"/>
<reference evidence="2" key="1">
    <citation type="submission" date="2021-02" db="EMBL/GenBank/DDBJ databases">
        <title>Metagenome analyses of Stigonema ocellatum DSM 106950, Chlorogloea purpurea SAG 13.99 and Gomphosphaeria aponina DSM 107014.</title>
        <authorList>
            <person name="Marter P."/>
            <person name="Huang S."/>
        </authorList>
    </citation>
    <scope>NUCLEOTIDE SEQUENCE</scope>
    <source>
        <strain evidence="2">JP213</strain>
    </source>
</reference>
<evidence type="ECO:0000313" key="2">
    <source>
        <dbReference type="EMBL" id="MBR8827944.1"/>
    </source>
</evidence>
<dbReference type="CDD" id="cd01651">
    <property type="entry name" value="RT_G2_intron"/>
    <property type="match status" value="1"/>
</dbReference>
<dbReference type="Pfam" id="PF00078">
    <property type="entry name" value="RVT_1"/>
    <property type="match status" value="1"/>
</dbReference>
<keyword evidence="2" id="KW-0540">Nuclease</keyword>
<dbReference type="PROSITE" id="PS50878">
    <property type="entry name" value="RT_POL"/>
    <property type="match status" value="1"/>
</dbReference>
<dbReference type="InterPro" id="IPR013597">
    <property type="entry name" value="Mat_intron_G2"/>
</dbReference>
<accession>A0A941GQD9</accession>
<dbReference type="PANTHER" id="PTHR34047:SF10">
    <property type="entry name" value="GROUP II INTRON-ASSOCIATED OPEN READING FRAME"/>
    <property type="match status" value="1"/>
</dbReference>
<dbReference type="InterPro" id="IPR003615">
    <property type="entry name" value="HNH_nuc"/>
</dbReference>
<sequence>LANIALHGMETELMNYACTLKGRKRDNKTALSLIRYADDFVIMHKDLEVVLESKRIIENWLKSIGLELKETKTRITHTLYEKEGKTGFDFLGFTVRQFPVGKTHSKQGFKTIITPSKEKVKTHIKKVGEVIDKHKSAPQEALIRQLNPIIRGWSNYYSTVVSKEIYSECDAIIYSQLKRWGERRHSKKPKTWVARKYWHTHGGNHWTFSTRSDKEGGMKLYYQAETPIVRHIKVKGNKSPFDGDLTYWASRMGKHPEVSTRVATLLKKQKGKCAHCGLTFRDGDLMEVDHIIPKVKGGKETYSNLQLLHRHCHDDKTARDGSLNCARVKGRIREKPCDAKVSRTVLKTSQRGDSLA</sequence>
<dbReference type="SMART" id="SM00507">
    <property type="entry name" value="HNHc"/>
    <property type="match status" value="1"/>
</dbReference>
<organism evidence="2 3">
    <name type="scientific">Gomphosphaeria aponina SAG 52.96 = DSM 107014</name>
    <dbReference type="NCBI Taxonomy" id="1521640"/>
    <lineage>
        <taxon>Bacteria</taxon>
        <taxon>Bacillati</taxon>
        <taxon>Cyanobacteriota</taxon>
        <taxon>Cyanophyceae</taxon>
        <taxon>Oscillatoriophycideae</taxon>
        <taxon>Chroococcales</taxon>
        <taxon>Gomphosphaeriaceae</taxon>
        <taxon>Gomphosphaeria</taxon>
    </lineage>
</organism>
<dbReference type="Pfam" id="PF08388">
    <property type="entry name" value="GIIM"/>
    <property type="match status" value="1"/>
</dbReference>
<protein>
    <submittedName>
        <fullName evidence="2">HNH endonuclease</fullName>
    </submittedName>
</protein>
<dbReference type="GO" id="GO:0008270">
    <property type="term" value="F:zinc ion binding"/>
    <property type="evidence" value="ECO:0007669"/>
    <property type="project" value="InterPro"/>
</dbReference>
<dbReference type="PANTHER" id="PTHR34047">
    <property type="entry name" value="NUCLEAR INTRON MATURASE 1, MITOCHONDRIAL-RELATED"/>
    <property type="match status" value="1"/>
</dbReference>
<keyword evidence="2" id="KW-0255">Endonuclease</keyword>
<dbReference type="Pfam" id="PF01844">
    <property type="entry name" value="HNH"/>
    <property type="match status" value="1"/>
</dbReference>
<dbReference type="EMBL" id="JADQBC010000048">
    <property type="protein sequence ID" value="MBR8827944.1"/>
    <property type="molecule type" value="Genomic_DNA"/>
</dbReference>
<keyword evidence="2" id="KW-0378">Hydrolase</keyword>
<dbReference type="GO" id="GO:0003676">
    <property type="term" value="F:nucleic acid binding"/>
    <property type="evidence" value="ECO:0007669"/>
    <property type="project" value="InterPro"/>
</dbReference>
<feature type="non-terminal residue" evidence="2">
    <location>
        <position position="1"/>
    </location>
</feature>
<name>A0A941GQD9_9CHRO</name>